<comment type="similarity">
    <text evidence="3">Belongs to the RPAP3 family.</text>
</comment>
<accession>A0AB34IVU7</accession>
<dbReference type="InterPro" id="IPR019734">
    <property type="entry name" value="TPR_rpt"/>
</dbReference>
<keyword evidence="2 5" id="KW-0802">TPR repeat</keyword>
<evidence type="ECO:0000256" key="6">
    <source>
        <dbReference type="SAM" id="Coils"/>
    </source>
</evidence>
<name>A0AB34IVU7_PRYPA</name>
<comment type="caution">
    <text evidence="9">The sequence shown here is derived from an EMBL/GenBank/DDBJ whole genome shotgun (WGS) entry which is preliminary data.</text>
</comment>
<feature type="region of interest" description="Disordered" evidence="7">
    <location>
        <begin position="41"/>
        <end position="67"/>
    </location>
</feature>
<evidence type="ECO:0000256" key="3">
    <source>
        <dbReference type="ARBA" id="ARBA00038275"/>
    </source>
</evidence>
<feature type="coiled-coil region" evidence="6">
    <location>
        <begin position="128"/>
        <end position="167"/>
    </location>
</feature>
<feature type="domain" description="RNA-polymerase II-associated protein 3-like C-terminal" evidence="8">
    <location>
        <begin position="368"/>
        <end position="456"/>
    </location>
</feature>
<dbReference type="Gene3D" id="1.25.40.10">
    <property type="entry name" value="Tetratricopeptide repeat domain"/>
    <property type="match status" value="1"/>
</dbReference>
<dbReference type="AlphaFoldDB" id="A0AB34IVU7"/>
<keyword evidence="6" id="KW-0175">Coiled coil</keyword>
<evidence type="ECO:0000256" key="2">
    <source>
        <dbReference type="ARBA" id="ARBA00022803"/>
    </source>
</evidence>
<evidence type="ECO:0000259" key="8">
    <source>
        <dbReference type="Pfam" id="PF13877"/>
    </source>
</evidence>
<feature type="compositionally biased region" description="Acidic residues" evidence="7">
    <location>
        <begin position="58"/>
        <end position="67"/>
    </location>
</feature>
<dbReference type="GO" id="GO:0101031">
    <property type="term" value="C:protein folding chaperone complex"/>
    <property type="evidence" value="ECO:0007669"/>
    <property type="project" value="TreeGrafter"/>
</dbReference>
<evidence type="ECO:0000313" key="9">
    <source>
        <dbReference type="EMBL" id="KAL1507321.1"/>
    </source>
</evidence>
<gene>
    <name evidence="9" type="ORF">AB1Y20_008167</name>
</gene>
<dbReference type="Pfam" id="PF13877">
    <property type="entry name" value="RPAP3_C"/>
    <property type="match status" value="1"/>
</dbReference>
<dbReference type="PANTHER" id="PTHR46423">
    <property type="entry name" value="RNA POLYMERASE II-ASSOCIATED PROTEIN 3"/>
    <property type="match status" value="1"/>
</dbReference>
<evidence type="ECO:0000256" key="7">
    <source>
        <dbReference type="SAM" id="MobiDB-lite"/>
    </source>
</evidence>
<evidence type="ECO:0000256" key="5">
    <source>
        <dbReference type="PROSITE-ProRule" id="PRU00339"/>
    </source>
</evidence>
<evidence type="ECO:0000256" key="4">
    <source>
        <dbReference type="ARBA" id="ARBA00040133"/>
    </source>
</evidence>
<dbReference type="SUPFAM" id="SSF48452">
    <property type="entry name" value="TPR-like"/>
    <property type="match status" value="1"/>
</dbReference>
<dbReference type="InterPro" id="IPR051966">
    <property type="entry name" value="RPAP3"/>
</dbReference>
<protein>
    <recommendedName>
        <fullName evidence="4">RNA polymerase II-associated protein 3</fullName>
    </recommendedName>
</protein>
<dbReference type="EMBL" id="JBGBPQ010000018">
    <property type="protein sequence ID" value="KAL1507321.1"/>
    <property type="molecule type" value="Genomic_DNA"/>
</dbReference>
<organism evidence="9 10">
    <name type="scientific">Prymnesium parvum</name>
    <name type="common">Toxic golden alga</name>
    <dbReference type="NCBI Taxonomy" id="97485"/>
    <lineage>
        <taxon>Eukaryota</taxon>
        <taxon>Haptista</taxon>
        <taxon>Haptophyta</taxon>
        <taxon>Prymnesiophyceae</taxon>
        <taxon>Prymnesiales</taxon>
        <taxon>Prymnesiaceae</taxon>
        <taxon>Prymnesium</taxon>
    </lineage>
</organism>
<evidence type="ECO:0000256" key="1">
    <source>
        <dbReference type="ARBA" id="ARBA00022737"/>
    </source>
</evidence>
<keyword evidence="10" id="KW-1185">Reference proteome</keyword>
<dbReference type="PANTHER" id="PTHR46423:SF1">
    <property type="entry name" value="RNA POLYMERASE II-ASSOCIATED PROTEIN 3"/>
    <property type="match status" value="1"/>
</dbReference>
<feature type="region of interest" description="Disordered" evidence="7">
    <location>
        <begin position="85"/>
        <end position="111"/>
    </location>
</feature>
<evidence type="ECO:0000313" key="10">
    <source>
        <dbReference type="Proteomes" id="UP001515480"/>
    </source>
</evidence>
<dbReference type="SMART" id="SM00028">
    <property type="entry name" value="TPR"/>
    <property type="match status" value="3"/>
</dbReference>
<dbReference type="InterPro" id="IPR025986">
    <property type="entry name" value="RPAP3-like_C"/>
</dbReference>
<proteinExistence type="inferred from homology"/>
<dbReference type="PROSITE" id="PS50005">
    <property type="entry name" value="TPR"/>
    <property type="match status" value="1"/>
</dbReference>
<dbReference type="InterPro" id="IPR011990">
    <property type="entry name" value="TPR-like_helical_dom_sf"/>
</dbReference>
<keyword evidence="1" id="KW-0677">Repeat</keyword>
<reference evidence="9 10" key="1">
    <citation type="journal article" date="2024" name="Science">
        <title>Giant polyketide synthase enzymes in the biosynthesis of giant marine polyether toxins.</title>
        <authorList>
            <person name="Fallon T.R."/>
            <person name="Shende V.V."/>
            <person name="Wierzbicki I.H."/>
            <person name="Pendleton A.L."/>
            <person name="Watervoot N.F."/>
            <person name="Auber R.P."/>
            <person name="Gonzalez D.J."/>
            <person name="Wisecaver J.H."/>
            <person name="Moore B.S."/>
        </authorList>
    </citation>
    <scope>NUCLEOTIDE SEQUENCE [LARGE SCALE GENOMIC DNA]</scope>
    <source>
        <strain evidence="9 10">12B1</strain>
    </source>
</reference>
<sequence length="486" mass="54293">MTAGLEAGMAVQLQMRRNVEQMHQTADDLTSFVNDIGKRDRSLRGVHSEPAAAKLEDDGTDEEEEAREIEAAKEELRRLAAEHVVDCSSRGADSSSRAERKASKGPKTHAQKYSEWEKYDVEGVVGKMEEREQNEERLRKEVVRLENKRLQAQARKQQMLAESASEALRQKGNKAFNSACYGEAVDLYTRALDHTPRSHVLYANRALALLKLQAHAEAEEDCDTALLLEPLYVKARLRRAQARQALCKYDGALEDLEVALEAEPRNVAARKQLQECRQLKAQSAPRQRRVAARLSVEHVDYDPENDNDPFVLSVAPLSSADPSNEPGAVPPVKNADALTASKPQKANQQEKERLNRVATPRADSFLMPATAADVERAWHSLKRAPEEFAAYARRLNPELVAKIFKHNLPSEMLSAFLHAVDTHYLPDCPALAFETLDALSRSGRFSILVMCLDKADVKATESIFAKLAVALPDQTEQIKKLKTNFL</sequence>
<feature type="repeat" description="TPR" evidence="5">
    <location>
        <begin position="165"/>
        <end position="198"/>
    </location>
</feature>
<dbReference type="Proteomes" id="UP001515480">
    <property type="component" value="Unassembled WGS sequence"/>
</dbReference>